<comment type="catalytic activity">
    <reaction evidence="4">
        <text>alpha-D-ribose 1-phosphate = D-ribose 5-phosphate</text>
        <dbReference type="Rhea" id="RHEA:18793"/>
        <dbReference type="ChEBI" id="CHEBI:57720"/>
        <dbReference type="ChEBI" id="CHEBI:78346"/>
        <dbReference type="EC" id="5.4.2.7"/>
    </reaction>
</comment>
<evidence type="ECO:0000256" key="2">
    <source>
        <dbReference type="ARBA" id="ARBA00022723"/>
    </source>
</evidence>
<comment type="caution">
    <text evidence="7">The sequence shown here is derived from an EMBL/GenBank/DDBJ whole genome shotgun (WGS) entry which is preliminary data.</text>
</comment>
<keyword evidence="2 4" id="KW-0479">Metal-binding</keyword>
<dbReference type="RefSeq" id="WP_345368537.1">
    <property type="nucleotide sequence ID" value="NZ_BAABJX010000004.1"/>
</dbReference>
<keyword evidence="4" id="KW-0413">Isomerase</keyword>
<dbReference type="CDD" id="cd16009">
    <property type="entry name" value="PPM"/>
    <property type="match status" value="1"/>
</dbReference>
<evidence type="ECO:0000256" key="1">
    <source>
        <dbReference type="ARBA" id="ARBA00010373"/>
    </source>
</evidence>
<dbReference type="SUPFAM" id="SSF53649">
    <property type="entry name" value="Alkaline phosphatase-like"/>
    <property type="match status" value="1"/>
</dbReference>
<comment type="pathway">
    <text evidence="4">Carbohydrate degradation; 2-deoxy-D-ribose 1-phosphate degradation; D-glyceraldehyde 3-phosphate and acetaldehyde from 2-deoxy-alpha-D-ribose 1-phosphate: step 1/2.</text>
</comment>
<evidence type="ECO:0000256" key="5">
    <source>
        <dbReference type="NCBIfam" id="TIGR01696"/>
    </source>
</evidence>
<proteinExistence type="inferred from homology"/>
<feature type="binding site" evidence="4">
    <location>
        <position position="321"/>
    </location>
    <ligand>
        <name>Mn(2+)</name>
        <dbReference type="ChEBI" id="CHEBI:29035"/>
        <label>1</label>
    </ligand>
</feature>
<gene>
    <name evidence="4" type="primary">deoB</name>
    <name evidence="7" type="ORF">GCM10023331_01910</name>
</gene>
<comment type="cofactor">
    <cofactor evidence="4">
        <name>Mn(2+)</name>
        <dbReference type="ChEBI" id="CHEBI:29035"/>
    </cofactor>
    <text evidence="4">Binds 2 manganese ions.</text>
</comment>
<dbReference type="Pfam" id="PF01676">
    <property type="entry name" value="Metalloenzyme"/>
    <property type="match status" value="1"/>
</dbReference>
<comment type="catalytic activity">
    <reaction evidence="4">
        <text>2-deoxy-alpha-D-ribose 1-phosphate = 2-deoxy-D-ribose 5-phosphate</text>
        <dbReference type="Rhea" id="RHEA:27658"/>
        <dbReference type="ChEBI" id="CHEBI:57259"/>
        <dbReference type="ChEBI" id="CHEBI:62877"/>
        <dbReference type="EC" id="5.4.2.7"/>
    </reaction>
</comment>
<evidence type="ECO:0000313" key="8">
    <source>
        <dbReference type="Proteomes" id="UP001500298"/>
    </source>
</evidence>
<feature type="binding site" evidence="4">
    <location>
        <position position="332"/>
    </location>
    <ligand>
        <name>Mn(2+)</name>
        <dbReference type="ChEBI" id="CHEBI:29035"/>
        <label>2</label>
    </ligand>
</feature>
<dbReference type="Gene3D" id="3.30.70.1250">
    <property type="entry name" value="Phosphopentomutase"/>
    <property type="match status" value="1"/>
</dbReference>
<dbReference type="PANTHER" id="PTHR21110">
    <property type="entry name" value="PHOSPHOPENTOMUTASE"/>
    <property type="match status" value="1"/>
</dbReference>
<dbReference type="InterPro" id="IPR010045">
    <property type="entry name" value="DeoB"/>
</dbReference>
<organism evidence="7 8">
    <name type="scientific">Algivirga pacifica</name>
    <dbReference type="NCBI Taxonomy" id="1162670"/>
    <lineage>
        <taxon>Bacteria</taxon>
        <taxon>Pseudomonadati</taxon>
        <taxon>Bacteroidota</taxon>
        <taxon>Cytophagia</taxon>
        <taxon>Cytophagales</taxon>
        <taxon>Flammeovirgaceae</taxon>
        <taxon>Algivirga</taxon>
    </lineage>
</organism>
<dbReference type="Proteomes" id="UP001500298">
    <property type="component" value="Unassembled WGS sequence"/>
</dbReference>
<evidence type="ECO:0000259" key="6">
    <source>
        <dbReference type="Pfam" id="PF01676"/>
    </source>
</evidence>
<accession>A0ABP9D3H2</accession>
<reference evidence="8" key="1">
    <citation type="journal article" date="2019" name="Int. J. Syst. Evol. Microbiol.">
        <title>The Global Catalogue of Microorganisms (GCM) 10K type strain sequencing project: providing services to taxonomists for standard genome sequencing and annotation.</title>
        <authorList>
            <consortium name="The Broad Institute Genomics Platform"/>
            <consortium name="The Broad Institute Genome Sequencing Center for Infectious Disease"/>
            <person name="Wu L."/>
            <person name="Ma J."/>
        </authorList>
    </citation>
    <scope>NUCLEOTIDE SEQUENCE [LARGE SCALE GENOMIC DNA]</scope>
    <source>
        <strain evidence="8">JCM 18326</strain>
    </source>
</reference>
<keyword evidence="3 4" id="KW-0464">Manganese</keyword>
<dbReference type="PIRSF" id="PIRSF001491">
    <property type="entry name" value="Ppentomutase"/>
    <property type="match status" value="1"/>
</dbReference>
<comment type="subcellular location">
    <subcellularLocation>
        <location evidence="4">Cytoplasm</location>
    </subcellularLocation>
</comment>
<dbReference type="SUPFAM" id="SSF143856">
    <property type="entry name" value="DeoB insert domain-like"/>
    <property type="match status" value="1"/>
</dbReference>
<evidence type="ECO:0000256" key="4">
    <source>
        <dbReference type="HAMAP-Rule" id="MF_00740"/>
    </source>
</evidence>
<dbReference type="NCBIfam" id="TIGR01696">
    <property type="entry name" value="deoB"/>
    <property type="match status" value="1"/>
</dbReference>
<dbReference type="EC" id="5.4.2.7" evidence="4 5"/>
<evidence type="ECO:0000313" key="7">
    <source>
        <dbReference type="EMBL" id="GAA4821187.1"/>
    </source>
</evidence>
<feature type="domain" description="Metalloenzyme" evidence="6">
    <location>
        <begin position="6"/>
        <end position="368"/>
    </location>
</feature>
<dbReference type="NCBIfam" id="NF003766">
    <property type="entry name" value="PRK05362.1"/>
    <property type="match status" value="1"/>
</dbReference>
<keyword evidence="4" id="KW-0963">Cytoplasm</keyword>
<feature type="binding site" evidence="4">
    <location>
        <position position="279"/>
    </location>
    <ligand>
        <name>Mn(2+)</name>
        <dbReference type="ChEBI" id="CHEBI:29035"/>
        <label>2</label>
    </ligand>
</feature>
<feature type="binding site" evidence="4">
    <location>
        <position position="284"/>
    </location>
    <ligand>
        <name>Mn(2+)</name>
        <dbReference type="ChEBI" id="CHEBI:29035"/>
        <label>2</label>
    </ligand>
</feature>
<comment type="function">
    <text evidence="4">Isomerase that catalyzes the conversion of deoxy-ribose 1-phosphate (dRib-1-P) and ribose 1-phosphate (Rib-1-P) to deoxy-ribose 5-phosphate (dRib-5-P) and ribose 5-phosphate (Rib-5-P), respectively.</text>
</comment>
<dbReference type="PANTHER" id="PTHR21110:SF0">
    <property type="entry name" value="PHOSPHOPENTOMUTASE"/>
    <property type="match status" value="1"/>
</dbReference>
<evidence type="ECO:0000256" key="3">
    <source>
        <dbReference type="ARBA" id="ARBA00023211"/>
    </source>
</evidence>
<dbReference type="HAMAP" id="MF_00740">
    <property type="entry name" value="Phosphopentomut"/>
    <property type="match status" value="1"/>
</dbReference>
<dbReference type="Gene3D" id="3.40.720.10">
    <property type="entry name" value="Alkaline Phosphatase, subunit A"/>
    <property type="match status" value="1"/>
</dbReference>
<protein>
    <recommendedName>
        <fullName evidence="4 5">Phosphopentomutase</fullName>
        <ecNumber evidence="4 5">5.4.2.7</ecNumber>
    </recommendedName>
    <alternativeName>
        <fullName evidence="4">Phosphodeoxyribomutase</fullName>
    </alternativeName>
</protein>
<dbReference type="InterPro" id="IPR017850">
    <property type="entry name" value="Alkaline_phosphatase_core_sf"/>
</dbReference>
<feature type="binding site" evidence="4">
    <location>
        <position position="13"/>
    </location>
    <ligand>
        <name>Mn(2+)</name>
        <dbReference type="ChEBI" id="CHEBI:29035"/>
        <label>1</label>
    </ligand>
</feature>
<dbReference type="InterPro" id="IPR006124">
    <property type="entry name" value="Metalloenzyme"/>
</dbReference>
<sequence length="389" mass="42398">MKKINRVALIVLDSVGIGFAEDAADYGDLGANTLGHICDAVGLHVPHMASLGLGHIAILKGINPPGIAKGAYGKAIEVSKGKDTTTGHWEIAGQILHKPFPTYPDGFPAEILEPFEKATGRGTLGNKVASGTAIIDELGEEHMKTGKLIIYTSADSVFQIAAHEEVVPIEELYRYCEIARKMTDVGRVIARPFVGTPGNFSRTSNRHDYSLSPEHTILDDLKDAGQDVIGVGKISDIFNGKGITHSTRTKSNEEGIDITIQRLKEDSKGLIFTNLVDFDMLFGHRRDVVGYKNALEYFDQRLPEILSAMKDDDLLLITADHGNDPIFKGTDHTREHVPILIAGKHVNPVSIGVRRSFKDIADTIGELLLDKKAEGSFAKKIINKEESTN</sequence>
<name>A0ABP9D3H2_9BACT</name>
<feature type="binding site" evidence="4">
    <location>
        <position position="320"/>
    </location>
    <ligand>
        <name>Mn(2+)</name>
        <dbReference type="ChEBI" id="CHEBI:29035"/>
        <label>1</label>
    </ligand>
</feature>
<comment type="similarity">
    <text evidence="1 4">Belongs to the phosphopentomutase family.</text>
</comment>
<keyword evidence="8" id="KW-1185">Reference proteome</keyword>
<dbReference type="EMBL" id="BAABJX010000004">
    <property type="protein sequence ID" value="GAA4821187.1"/>
    <property type="molecule type" value="Genomic_DNA"/>
</dbReference>
<dbReference type="InterPro" id="IPR024052">
    <property type="entry name" value="Phosphopentomutase_DeoB_cap_sf"/>
</dbReference>